<dbReference type="Proteomes" id="UP000033856">
    <property type="component" value="Unassembled WGS sequence"/>
</dbReference>
<dbReference type="InterPro" id="IPR009003">
    <property type="entry name" value="Peptidase_S1_PA"/>
</dbReference>
<name>A0A0G0XJD9_9BACT</name>
<reference evidence="2 3" key="1">
    <citation type="journal article" date="2015" name="Nature">
        <title>rRNA introns, odd ribosomes, and small enigmatic genomes across a large radiation of phyla.</title>
        <authorList>
            <person name="Brown C.T."/>
            <person name="Hug L.A."/>
            <person name="Thomas B.C."/>
            <person name="Sharon I."/>
            <person name="Castelle C.J."/>
            <person name="Singh A."/>
            <person name="Wilkins M.J."/>
            <person name="Williams K.H."/>
            <person name="Banfield J.F."/>
        </authorList>
    </citation>
    <scope>NUCLEOTIDE SEQUENCE [LARGE SCALE GENOMIC DNA]</scope>
</reference>
<keyword evidence="1" id="KW-0732">Signal</keyword>
<evidence type="ECO:0008006" key="4">
    <source>
        <dbReference type="Google" id="ProtNLM"/>
    </source>
</evidence>
<feature type="chain" id="PRO_5002535371" description="Trypsin-like peptidase domain-containing protein" evidence="1">
    <location>
        <begin position="24"/>
        <end position="334"/>
    </location>
</feature>
<feature type="signal peptide" evidence="1">
    <location>
        <begin position="1"/>
        <end position="23"/>
    </location>
</feature>
<evidence type="ECO:0000313" key="3">
    <source>
        <dbReference type="Proteomes" id="UP000033856"/>
    </source>
</evidence>
<comment type="caution">
    <text evidence="2">The sequence shown here is derived from an EMBL/GenBank/DDBJ whole genome shotgun (WGS) entry which is preliminary data.</text>
</comment>
<evidence type="ECO:0000313" key="2">
    <source>
        <dbReference type="EMBL" id="KKS24542.1"/>
    </source>
</evidence>
<sequence>MLKKISVFVFALLFIFNVNFLDADGGQIVIANAANNQTVKNVLDPLREFVILSSESQKSDNGKNVIRFPPGKNIVVSDNPVSKDIIESFGKLIIIVVEFRQDNKAMSYAGSGFPIGKGLISTALHLILPSENDLIQAGFNMNSQMTITIAGKFCTPTHTVAVPLEKVGQGSKALEDIMILKADISEVQKKFEELGDNGPSAEKLSLLLFIQALKEGIPVSDKIELKEKSYVSGFFSLFGNIVPYIFEDQLTMELFTGYIEDSGIDFMHCFRGGIEPGFSGGPVFNGEGKVTAMSIGSSLGRNFIVGIPIKEIMEIAEAALEKDKKKENDNKDKN</sequence>
<dbReference type="EMBL" id="LCCD01000023">
    <property type="protein sequence ID" value="KKS24542.1"/>
    <property type="molecule type" value="Genomic_DNA"/>
</dbReference>
<dbReference type="AlphaFoldDB" id="A0A0G0XJD9"/>
<proteinExistence type="predicted"/>
<gene>
    <name evidence="2" type="ORF">UU83_C0023G0015</name>
</gene>
<organism evidence="2 3">
    <name type="scientific">Candidatus Jorgensenbacteria bacterium GW2011_GWF2_41_8</name>
    <dbReference type="NCBI Taxonomy" id="1618667"/>
    <lineage>
        <taxon>Bacteria</taxon>
        <taxon>Candidatus Joergenseniibacteriota</taxon>
    </lineage>
</organism>
<dbReference type="Gene3D" id="2.40.10.10">
    <property type="entry name" value="Trypsin-like serine proteases"/>
    <property type="match status" value="2"/>
</dbReference>
<protein>
    <recommendedName>
        <fullName evidence="4">Trypsin-like peptidase domain-containing protein</fullName>
    </recommendedName>
</protein>
<accession>A0A0G0XJD9</accession>
<evidence type="ECO:0000256" key="1">
    <source>
        <dbReference type="SAM" id="SignalP"/>
    </source>
</evidence>
<dbReference type="SUPFAM" id="SSF50494">
    <property type="entry name" value="Trypsin-like serine proteases"/>
    <property type="match status" value="1"/>
</dbReference>
<dbReference type="InterPro" id="IPR043504">
    <property type="entry name" value="Peptidase_S1_PA_chymotrypsin"/>
</dbReference>